<organism evidence="1 2">
    <name type="scientific">Molorchus minor</name>
    <dbReference type="NCBI Taxonomy" id="1323400"/>
    <lineage>
        <taxon>Eukaryota</taxon>
        <taxon>Metazoa</taxon>
        <taxon>Ecdysozoa</taxon>
        <taxon>Arthropoda</taxon>
        <taxon>Hexapoda</taxon>
        <taxon>Insecta</taxon>
        <taxon>Pterygota</taxon>
        <taxon>Neoptera</taxon>
        <taxon>Endopterygota</taxon>
        <taxon>Coleoptera</taxon>
        <taxon>Polyphaga</taxon>
        <taxon>Cucujiformia</taxon>
        <taxon>Chrysomeloidea</taxon>
        <taxon>Cerambycidae</taxon>
        <taxon>Lamiinae</taxon>
        <taxon>Monochamini</taxon>
        <taxon>Molorchus</taxon>
    </lineage>
</organism>
<protein>
    <submittedName>
        <fullName evidence="1">Uncharacterized protein</fullName>
    </submittedName>
</protein>
<proteinExistence type="predicted"/>
<name>A0ABQ9K5U8_9CUCU</name>
<dbReference type="EMBL" id="JAPWTJ010000007">
    <property type="protein sequence ID" value="KAJ8985828.1"/>
    <property type="molecule type" value="Genomic_DNA"/>
</dbReference>
<dbReference type="Proteomes" id="UP001162164">
    <property type="component" value="Unassembled WGS sequence"/>
</dbReference>
<sequence length="188" mass="21568">MPENVNYEVFLKEPRLSEVLIGNGVFKTVEQASMVLFWILQNAKEKLIGLQQLSNGRPVIPSFYRMGHKGYCDLQFIESASGGFYYPEHLPIMGKNEEEMEWDAILDTIDAQQIKQLEESEVRLINRAEIDPKMAYSSIIIDYNKIINASEVNMYKKVVSTRSPRTGIYLKNFPLCQLTKILLISGKL</sequence>
<gene>
    <name evidence="1" type="ORF">NQ317_012069</name>
</gene>
<evidence type="ECO:0000313" key="2">
    <source>
        <dbReference type="Proteomes" id="UP001162164"/>
    </source>
</evidence>
<keyword evidence="2" id="KW-1185">Reference proteome</keyword>
<accession>A0ABQ9K5U8</accession>
<reference evidence="1" key="1">
    <citation type="journal article" date="2023" name="Insect Mol. Biol.">
        <title>Genome sequencing provides insights into the evolution of gene families encoding plant cell wall-degrading enzymes in longhorned beetles.</title>
        <authorList>
            <person name="Shin N.R."/>
            <person name="Okamura Y."/>
            <person name="Kirsch R."/>
            <person name="Pauchet Y."/>
        </authorList>
    </citation>
    <scope>NUCLEOTIDE SEQUENCE</scope>
    <source>
        <strain evidence="1">MMC_N1</strain>
    </source>
</reference>
<evidence type="ECO:0000313" key="1">
    <source>
        <dbReference type="EMBL" id="KAJ8985828.1"/>
    </source>
</evidence>
<comment type="caution">
    <text evidence="1">The sequence shown here is derived from an EMBL/GenBank/DDBJ whole genome shotgun (WGS) entry which is preliminary data.</text>
</comment>